<keyword evidence="2 9" id="KW-0690">Ribosome biogenesis</keyword>
<keyword evidence="5 9" id="KW-0808">Transferase</keyword>
<evidence type="ECO:0000256" key="3">
    <source>
        <dbReference type="ARBA" id="ARBA00022552"/>
    </source>
</evidence>
<comment type="function">
    <text evidence="9">Methyltransferase involved in ribosomal biogenesis. Specifically catalyzes the N1-methylation of the pseudouridine corresponding to position 914 in M.jannaschii 16S rRNA.</text>
</comment>
<evidence type="ECO:0000256" key="7">
    <source>
        <dbReference type="ARBA" id="ARBA00022730"/>
    </source>
</evidence>
<sequence>MGKLKIAILEAGLELVPREISNHPSVVKNAARRGKPPAQTLLDVSIHYSAMLRIRDRLKRGRPDIVHITLLEALESPLNRKKLLEIYVHTYDGKAIFIHPSTRIPRNYNRFVGLMEQLLVEERVPPGSPEPLLQAQNMSLADLIKNAEASGLLLLREECERESVRTVVEKALNNSLLIGVGGFPHGDFSKETLEAANYCYSIYDESLMTWVVASRLISAAEFLFKIL</sequence>
<keyword evidence="4 9" id="KW-0489">Methyltransferase</keyword>
<evidence type="ECO:0000256" key="9">
    <source>
        <dbReference type="HAMAP-Rule" id="MF_00554"/>
    </source>
</evidence>
<comment type="subunit">
    <text evidence="9">Homodimer.</text>
</comment>
<feature type="site" description="Stabilizes Arg-xx" evidence="9">
    <location>
        <position position="64"/>
    </location>
</feature>
<evidence type="ECO:0000256" key="6">
    <source>
        <dbReference type="ARBA" id="ARBA00022691"/>
    </source>
</evidence>
<evidence type="ECO:0000256" key="4">
    <source>
        <dbReference type="ARBA" id="ARBA00022603"/>
    </source>
</evidence>
<gene>
    <name evidence="9" type="primary">nep1</name>
    <name evidence="10" type="ORF">ENP55_03105</name>
</gene>
<dbReference type="Pfam" id="PF03587">
    <property type="entry name" value="EMG1"/>
    <property type="match status" value="1"/>
</dbReference>
<feature type="site" description="Interaction with substrate rRNA" evidence="9">
    <location>
        <position position="106"/>
    </location>
</feature>
<dbReference type="InterPro" id="IPR023503">
    <property type="entry name" value="Ribosome_NEP1_arc"/>
</dbReference>
<proteinExistence type="inferred from homology"/>
<feature type="binding site" evidence="9">
    <location>
        <position position="181"/>
    </location>
    <ligand>
        <name>S-adenosyl-L-methionine</name>
        <dbReference type="ChEBI" id="CHEBI:59789"/>
    </ligand>
</feature>
<feature type="site" description="Interaction with substrate rRNA" evidence="9">
    <location>
        <position position="103"/>
    </location>
</feature>
<feature type="site" description="Interaction with substrate rRNA" evidence="9">
    <location>
        <position position="62"/>
    </location>
</feature>
<comment type="catalytic activity">
    <reaction evidence="9">
        <text>a pseudouridine in rRNA + S-adenosyl-L-methionine = an N(1)-methylpseudouridine in rRNA + S-adenosyl-L-homocysteine + H(+)</text>
        <dbReference type="Rhea" id="RHEA:46696"/>
        <dbReference type="Rhea" id="RHEA-COMP:11634"/>
        <dbReference type="Rhea" id="RHEA-COMP:13933"/>
        <dbReference type="ChEBI" id="CHEBI:15378"/>
        <dbReference type="ChEBI" id="CHEBI:57856"/>
        <dbReference type="ChEBI" id="CHEBI:59789"/>
        <dbReference type="ChEBI" id="CHEBI:65314"/>
        <dbReference type="ChEBI" id="CHEBI:74890"/>
    </reaction>
</comment>
<evidence type="ECO:0000256" key="2">
    <source>
        <dbReference type="ARBA" id="ARBA00022517"/>
    </source>
</evidence>
<evidence type="ECO:0000256" key="5">
    <source>
        <dbReference type="ARBA" id="ARBA00022679"/>
    </source>
</evidence>
<dbReference type="EMBL" id="DSJT01000017">
    <property type="protein sequence ID" value="HEF87280.1"/>
    <property type="molecule type" value="Genomic_DNA"/>
</dbReference>
<comment type="similarity">
    <text evidence="1 9">Belongs to the class IV-like SAM-binding methyltransferase superfamily. RNA methyltransferase NEP1 family.</text>
</comment>
<dbReference type="PANTHER" id="PTHR12636">
    <property type="entry name" value="NEP1/MRA1"/>
    <property type="match status" value="1"/>
</dbReference>
<dbReference type="HAMAP" id="MF_00554">
    <property type="entry name" value="NEP1"/>
    <property type="match status" value="1"/>
</dbReference>
<evidence type="ECO:0000313" key="10">
    <source>
        <dbReference type="EMBL" id="HEF87280.1"/>
    </source>
</evidence>
<feature type="binding site" evidence="9">
    <location>
        <position position="186"/>
    </location>
    <ligand>
        <name>S-adenosyl-L-methionine</name>
        <dbReference type="ChEBI" id="CHEBI:59789"/>
    </ligand>
</feature>
<dbReference type="InterPro" id="IPR005304">
    <property type="entry name" value="Rbsml_bgen_MeTrfase_EMG1/NEP1"/>
</dbReference>
<evidence type="ECO:0000256" key="8">
    <source>
        <dbReference type="ARBA" id="ARBA00022884"/>
    </source>
</evidence>
<dbReference type="InterPro" id="IPR029028">
    <property type="entry name" value="Alpha/beta_knot_MTases"/>
</dbReference>
<dbReference type="PANTHER" id="PTHR12636:SF5">
    <property type="entry name" value="RIBOSOMAL RNA SMALL SUBUNIT METHYLTRANSFERASE NEP1"/>
    <property type="match status" value="1"/>
</dbReference>
<organism evidence="10">
    <name type="scientific">Thermosphaera aggregans</name>
    <dbReference type="NCBI Taxonomy" id="54254"/>
    <lineage>
        <taxon>Archaea</taxon>
        <taxon>Thermoproteota</taxon>
        <taxon>Thermoprotei</taxon>
        <taxon>Desulfurococcales</taxon>
        <taxon>Desulfurococcaceae</taxon>
        <taxon>Thermosphaera</taxon>
    </lineage>
</organism>
<dbReference type="InterPro" id="IPR029026">
    <property type="entry name" value="tRNA_m1G_MTases_N"/>
</dbReference>
<keyword evidence="8 9" id="KW-0694">RNA-binding</keyword>
<dbReference type="CDD" id="cd18088">
    <property type="entry name" value="Nep1-like"/>
    <property type="match status" value="1"/>
</dbReference>
<dbReference type="Gene3D" id="3.40.1280.10">
    <property type="match status" value="1"/>
</dbReference>
<dbReference type="GO" id="GO:0070037">
    <property type="term" value="F:rRNA (pseudouridine) methyltransferase activity"/>
    <property type="evidence" value="ECO:0007669"/>
    <property type="project" value="UniProtKB-UniRule"/>
</dbReference>
<comment type="caution">
    <text evidence="10">The sequence shown here is derived from an EMBL/GenBank/DDBJ whole genome shotgun (WGS) entry which is preliminary data.</text>
</comment>
<name>A0A7C2FGV3_9CREN</name>
<dbReference type="EC" id="2.1.1.-" evidence="9"/>
<dbReference type="AlphaFoldDB" id="A0A7C2FGV3"/>
<keyword evidence="7 9" id="KW-0699">rRNA-binding</keyword>
<keyword evidence="3 9" id="KW-0698">rRNA processing</keyword>
<dbReference type="SUPFAM" id="SSF75217">
    <property type="entry name" value="alpha/beta knot"/>
    <property type="match status" value="1"/>
</dbReference>
<accession>A0A7C2FGV3</accession>
<feature type="binding site" evidence="9">
    <location>
        <begin position="202"/>
        <end position="207"/>
    </location>
    <ligand>
        <name>S-adenosyl-L-methionine</name>
        <dbReference type="ChEBI" id="CHEBI:59789"/>
    </ligand>
</feature>
<protein>
    <recommendedName>
        <fullName evidence="9">Ribosomal RNA small subunit methyltransferase Nep1</fullName>
        <ecNumber evidence="9">2.1.1.-</ecNumber>
    </recommendedName>
    <alternativeName>
        <fullName evidence="9">16S rRNA (pseudouridine-N1-)-methyltransferase Nep1</fullName>
    </alternativeName>
</protein>
<reference evidence="10" key="1">
    <citation type="journal article" date="2020" name="mSystems">
        <title>Genome- and Community-Level Interaction Insights into Carbon Utilization and Element Cycling Functions of Hydrothermarchaeota in Hydrothermal Sediment.</title>
        <authorList>
            <person name="Zhou Z."/>
            <person name="Liu Y."/>
            <person name="Xu W."/>
            <person name="Pan J."/>
            <person name="Luo Z.H."/>
            <person name="Li M."/>
        </authorList>
    </citation>
    <scope>NUCLEOTIDE SEQUENCE [LARGE SCALE GENOMIC DNA]</scope>
    <source>
        <strain evidence="10">SpSt-23</strain>
    </source>
</reference>
<dbReference type="NCBIfam" id="NF003206">
    <property type="entry name" value="PRK04171.2-1"/>
    <property type="match status" value="1"/>
</dbReference>
<dbReference type="GO" id="GO:0070475">
    <property type="term" value="P:rRNA base methylation"/>
    <property type="evidence" value="ECO:0007669"/>
    <property type="project" value="InterPro"/>
</dbReference>
<dbReference type="GO" id="GO:0019843">
    <property type="term" value="F:rRNA binding"/>
    <property type="evidence" value="ECO:0007669"/>
    <property type="project" value="UniProtKB-UniRule"/>
</dbReference>
<keyword evidence="6 9" id="KW-0949">S-adenosyl-L-methionine</keyword>
<feature type="site" description="Interaction with substrate rRNA" evidence="9">
    <location>
        <position position="110"/>
    </location>
</feature>
<evidence type="ECO:0000256" key="1">
    <source>
        <dbReference type="ARBA" id="ARBA00008115"/>
    </source>
</evidence>